<gene>
    <name evidence="1" type="ORF">RSA11_02250</name>
    <name evidence="2" type="ORF">SZL87_06615</name>
</gene>
<dbReference type="GeneID" id="90838416"/>
<comment type="caution">
    <text evidence="1">The sequence shown here is derived from an EMBL/GenBank/DDBJ whole genome shotgun (WGS) entry which is preliminary data.</text>
</comment>
<dbReference type="EMBL" id="JBAWKY010000001">
    <property type="protein sequence ID" value="MEI4462103.1"/>
    <property type="molecule type" value="Genomic_DNA"/>
</dbReference>
<evidence type="ECO:0000313" key="4">
    <source>
        <dbReference type="Proteomes" id="UP001387110"/>
    </source>
</evidence>
<keyword evidence="4" id="KW-1185">Reference proteome</keyword>
<dbReference type="AlphaFoldDB" id="A0AAW3MF37"/>
<dbReference type="Proteomes" id="UP000072605">
    <property type="component" value="Unassembled WGS sequence"/>
</dbReference>
<organism evidence="1 3">
    <name type="scientific">Exiguobacterium indicum</name>
    <dbReference type="NCBI Taxonomy" id="296995"/>
    <lineage>
        <taxon>Bacteria</taxon>
        <taxon>Bacillati</taxon>
        <taxon>Bacillota</taxon>
        <taxon>Bacilli</taxon>
        <taxon>Bacillales</taxon>
        <taxon>Bacillales Family XII. Incertae Sedis</taxon>
        <taxon>Exiguobacterium</taxon>
    </lineage>
</organism>
<dbReference type="RefSeq" id="WP_035395896.1">
    <property type="nucleotide sequence ID" value="NZ_JBAWKY010000001.1"/>
</dbReference>
<name>A0AAW3MF37_9BACL</name>
<reference evidence="2 4" key="2">
    <citation type="submission" date="2023-12" db="EMBL/GenBank/DDBJ databases">
        <authorList>
            <person name="Easwaran N."/>
            <person name="Lazarus H.P.S."/>
        </authorList>
    </citation>
    <scope>NUCLEOTIDE SEQUENCE [LARGE SCALE GENOMIC DNA]</scope>
    <source>
        <strain evidence="2 4">VIT-2023</strain>
    </source>
</reference>
<evidence type="ECO:0000313" key="1">
    <source>
        <dbReference type="EMBL" id="KTR28260.1"/>
    </source>
</evidence>
<accession>A0AAW3MF37</accession>
<evidence type="ECO:0000313" key="3">
    <source>
        <dbReference type="Proteomes" id="UP000072605"/>
    </source>
</evidence>
<proteinExistence type="predicted"/>
<evidence type="ECO:0000313" key="2">
    <source>
        <dbReference type="EMBL" id="MEI4462103.1"/>
    </source>
</evidence>
<reference evidence="1 3" key="1">
    <citation type="journal article" date="2016" name="Front. Microbiol.">
        <title>Genomic Resource of Rice Seed Associated Bacteria.</title>
        <authorList>
            <person name="Midha S."/>
            <person name="Bansal K."/>
            <person name="Sharma S."/>
            <person name="Kumar N."/>
            <person name="Patil P.P."/>
            <person name="Chaudhry V."/>
            <person name="Patil P.B."/>
        </authorList>
    </citation>
    <scope>NUCLEOTIDE SEQUENCE [LARGE SCALE GENOMIC DNA]</scope>
    <source>
        <strain evidence="1 3">RSA11</strain>
    </source>
</reference>
<protein>
    <submittedName>
        <fullName evidence="1">Uncharacterized protein</fullName>
    </submittedName>
</protein>
<dbReference type="Proteomes" id="UP001387110">
    <property type="component" value="Unassembled WGS sequence"/>
</dbReference>
<dbReference type="EMBL" id="LDQV01000008">
    <property type="protein sequence ID" value="KTR28260.1"/>
    <property type="molecule type" value="Genomic_DNA"/>
</dbReference>
<sequence>MQIDYFAVQPSGPKGALEAHVLYPGWNQRQNEEWERAVHYGAGLIRIRQRGTELRIPIEFGFGYVLQYIRQFMEAERKGGSIRQKMQAQLDWIAEGLPVRFKREKETIVVTAERSHAFAERPFLEALEKSMYALP</sequence>